<gene>
    <name evidence="4" type="ORF">SAMN04489740_1789</name>
</gene>
<protein>
    <recommendedName>
        <fullName evidence="3">DUF4439 domain-containing protein</fullName>
    </recommendedName>
</protein>
<evidence type="ECO:0000256" key="1">
    <source>
        <dbReference type="SAM" id="MobiDB-lite"/>
    </source>
</evidence>
<evidence type="ECO:0000313" key="5">
    <source>
        <dbReference type="Proteomes" id="UP000182725"/>
    </source>
</evidence>
<keyword evidence="2" id="KW-0812">Transmembrane</keyword>
<sequence length="603" mass="61709">MVVSAPADESPTPVVLDVEAPAPQDSTEVPERDPAKAKTDDAGDPPTADTSPADDAILEDEPSADDSPANAPDVEPADEVTESPEPELVEEETAPGTADELDLSAPVAEAAEPGPEPAESAPATEACATGDEAADPKPEATNNDGEADVESSNAAEDEPVVPESADEETSADDVHAQDEAEQAADEAAPMSRRERRLAEQKVDSDGEPSAQSSAAEISGTETPSVVTAFVSEPESKTGAVRGSRAGKPGAKQKKRPMAFLKAFFFMIVIAAVVVGMGTVLSGKEDASLGQSQTELDRQAAWEKTNVLVEQANTLAGSGSATKVQDLLNQTAKDLSRQAAALSDGLPPNTSNAASPAAATPVSVIEFVLALNASGDELLNSALSAEQAMGRVFAAAGTSRVLQAQTLASAVGSAPVSSAFLPARVDFAAPKAPDCKSALEPRPGATIDSALRAAALGEQKAIYAYQVATTRMSEPQFSQSATLLTRHEAKLKVLNEELRVRCLPLATTVAGFTLDGSFTTTPASALAGLEAELSREYADLAALSTAPAAAAAATAAPQAAADGSKTLSNTTELREISVTWLLDSTQSQLLWGGSLSALSGMPDA</sequence>
<feature type="compositionally biased region" description="Basic and acidic residues" evidence="1">
    <location>
        <begin position="29"/>
        <end position="41"/>
    </location>
</feature>
<evidence type="ECO:0000256" key="2">
    <source>
        <dbReference type="SAM" id="Phobius"/>
    </source>
</evidence>
<dbReference type="Proteomes" id="UP000182725">
    <property type="component" value="Unassembled WGS sequence"/>
</dbReference>
<reference evidence="4 5" key="1">
    <citation type="submission" date="2016-10" db="EMBL/GenBank/DDBJ databases">
        <authorList>
            <person name="de Groot N.N."/>
        </authorList>
    </citation>
    <scope>NUCLEOTIDE SEQUENCE [LARGE SCALE GENOMIC DNA]</scope>
    <source>
        <strain evidence="4 5">DSM 22274</strain>
    </source>
</reference>
<dbReference type="EMBL" id="FNTV01000001">
    <property type="protein sequence ID" value="SEE57235.1"/>
    <property type="molecule type" value="Genomic_DNA"/>
</dbReference>
<feature type="region of interest" description="Disordered" evidence="1">
    <location>
        <begin position="1"/>
        <end position="251"/>
    </location>
</feature>
<dbReference type="AlphaFoldDB" id="A0A1H5JXG2"/>
<keyword evidence="2" id="KW-0472">Membrane</keyword>
<feature type="transmembrane region" description="Helical" evidence="2">
    <location>
        <begin position="258"/>
        <end position="280"/>
    </location>
</feature>
<dbReference type="InterPro" id="IPR012347">
    <property type="entry name" value="Ferritin-like"/>
</dbReference>
<feature type="compositionally biased region" description="Low complexity" evidence="1">
    <location>
        <begin position="105"/>
        <end position="128"/>
    </location>
</feature>
<organism evidence="4 5">
    <name type="scientific">Arthrobacter alpinus</name>
    <dbReference type="NCBI Taxonomy" id="656366"/>
    <lineage>
        <taxon>Bacteria</taxon>
        <taxon>Bacillati</taxon>
        <taxon>Actinomycetota</taxon>
        <taxon>Actinomycetes</taxon>
        <taxon>Micrococcales</taxon>
        <taxon>Micrococcaceae</taxon>
        <taxon>Arthrobacter</taxon>
    </lineage>
</organism>
<dbReference type="Gene3D" id="1.20.1260.10">
    <property type="match status" value="1"/>
</dbReference>
<feature type="compositionally biased region" description="Low complexity" evidence="1">
    <location>
        <begin position="44"/>
        <end position="55"/>
    </location>
</feature>
<feature type="compositionally biased region" description="Polar residues" evidence="1">
    <location>
        <begin position="209"/>
        <end position="225"/>
    </location>
</feature>
<proteinExistence type="predicted"/>
<accession>A0A1H5JXG2</accession>
<dbReference type="InterPro" id="IPR029447">
    <property type="entry name" value="DUF4439"/>
</dbReference>
<feature type="domain" description="DUF4439" evidence="3">
    <location>
        <begin position="449"/>
        <end position="560"/>
    </location>
</feature>
<keyword evidence="2" id="KW-1133">Transmembrane helix</keyword>
<dbReference type="SUPFAM" id="SSF47240">
    <property type="entry name" value="Ferritin-like"/>
    <property type="match status" value="1"/>
</dbReference>
<name>A0A1H5JXG2_9MICC</name>
<dbReference type="InterPro" id="IPR009078">
    <property type="entry name" value="Ferritin-like_SF"/>
</dbReference>
<dbReference type="Pfam" id="PF14530">
    <property type="entry name" value="DUF4439"/>
    <property type="match status" value="1"/>
</dbReference>
<evidence type="ECO:0000313" key="4">
    <source>
        <dbReference type="EMBL" id="SEE57235.1"/>
    </source>
</evidence>
<feature type="compositionally biased region" description="Acidic residues" evidence="1">
    <location>
        <begin position="75"/>
        <end position="93"/>
    </location>
</feature>
<feature type="compositionally biased region" description="Acidic residues" evidence="1">
    <location>
        <begin position="145"/>
        <end position="171"/>
    </location>
</feature>
<evidence type="ECO:0000259" key="3">
    <source>
        <dbReference type="Pfam" id="PF14530"/>
    </source>
</evidence>